<protein>
    <submittedName>
        <fullName evidence="2">Uncharacterized protein</fullName>
    </submittedName>
</protein>
<dbReference type="EMBL" id="JAPEUY010000007">
    <property type="protein sequence ID" value="KAJ4371100.1"/>
    <property type="molecule type" value="Genomic_DNA"/>
</dbReference>
<dbReference type="AlphaFoldDB" id="A0A9W9CMT5"/>
<sequence length="581" mass="65402">MDPPRQTTTFKPTVSRVRAVGVRRLRPPVARSEPRVQGLGLAPPVRRNVPSAERPRETNRPTLMQSRTPVHPAVQSPESRKKKQKVQNDEAETMKTTFPNQSPLSVTTFPTTLPSSSAKSLAEYREDIDELLSDDVAKDFAHAVDYIIRLGGRKPKNLKARRAMLQEIVMRNKQIVSLYNAYATLHMESERRLTYRLPLFLDSELRKYGEVEVEDGDPHVTTNSVSAPVMKKLFGTLYTNLSALPERSFEETLQAIDKASMRKQGSTVQEGRENTALGGVQVDLAMDGLDSPGNATRHLTNDAGVERPEPDQPNEDATTPHDPSHHVDRTATSGSAIEQLEISHSMDVDQELPEIRQDLNFLQSSSSNHKDAQEDLKNASIIAIQNPEEFPVHRIQEVQSQYYPSTRIIAMWVHCDANGTVTQVTADVDSGSVDHLVINDSRLMSALGLLTSMQDTISLEETEFHLDETFTIKIPAGQQPPTDPQAWIVGELVSARHAYLHWLDYRRSANPRAPPYISEARTLAHELGRRAPEVWREIEKVWNLEQGDDGHRFRNDREKYLGENPSYPTEEEKAPTLNMWG</sequence>
<feature type="region of interest" description="Disordered" evidence="1">
    <location>
        <begin position="25"/>
        <end position="112"/>
    </location>
</feature>
<feature type="compositionally biased region" description="Polar residues" evidence="1">
    <location>
        <begin position="94"/>
        <end position="112"/>
    </location>
</feature>
<name>A0A9W9CMT5_9PLEO</name>
<proteinExistence type="predicted"/>
<evidence type="ECO:0000256" key="1">
    <source>
        <dbReference type="SAM" id="MobiDB-lite"/>
    </source>
</evidence>
<organism evidence="2 3">
    <name type="scientific">Neocucurbitaria cava</name>
    <dbReference type="NCBI Taxonomy" id="798079"/>
    <lineage>
        <taxon>Eukaryota</taxon>
        <taxon>Fungi</taxon>
        <taxon>Dikarya</taxon>
        <taxon>Ascomycota</taxon>
        <taxon>Pezizomycotina</taxon>
        <taxon>Dothideomycetes</taxon>
        <taxon>Pleosporomycetidae</taxon>
        <taxon>Pleosporales</taxon>
        <taxon>Pleosporineae</taxon>
        <taxon>Cucurbitariaceae</taxon>
        <taxon>Neocucurbitaria</taxon>
    </lineage>
</organism>
<feature type="region of interest" description="Disordered" evidence="1">
    <location>
        <begin position="558"/>
        <end position="581"/>
    </location>
</feature>
<evidence type="ECO:0000313" key="3">
    <source>
        <dbReference type="Proteomes" id="UP001140560"/>
    </source>
</evidence>
<evidence type="ECO:0000313" key="2">
    <source>
        <dbReference type="EMBL" id="KAJ4371100.1"/>
    </source>
</evidence>
<dbReference type="Proteomes" id="UP001140560">
    <property type="component" value="Unassembled WGS sequence"/>
</dbReference>
<dbReference type="OrthoDB" id="3795350at2759"/>
<reference evidence="2" key="1">
    <citation type="submission" date="2022-10" db="EMBL/GenBank/DDBJ databases">
        <title>Tapping the CABI collections for fungal endophytes: first genome assemblies for Collariella, Neodidymelliopsis, Ascochyta clinopodiicola, Didymella pomorum, Didymosphaeria variabile, Neocosmospora piperis and Neocucurbitaria cava.</title>
        <authorList>
            <person name="Hill R."/>
        </authorList>
    </citation>
    <scope>NUCLEOTIDE SEQUENCE</scope>
    <source>
        <strain evidence="2">IMI 356814</strain>
    </source>
</reference>
<accession>A0A9W9CMT5</accession>
<gene>
    <name evidence="2" type="ORF">N0V83_004316</name>
</gene>
<feature type="compositionally biased region" description="Basic and acidic residues" evidence="1">
    <location>
        <begin position="318"/>
        <end position="329"/>
    </location>
</feature>
<comment type="caution">
    <text evidence="2">The sequence shown here is derived from an EMBL/GenBank/DDBJ whole genome shotgun (WGS) entry which is preliminary data.</text>
</comment>
<keyword evidence="3" id="KW-1185">Reference proteome</keyword>
<feature type="region of interest" description="Disordered" evidence="1">
    <location>
        <begin position="285"/>
        <end position="329"/>
    </location>
</feature>